<evidence type="ECO:0000259" key="3">
    <source>
        <dbReference type="Pfam" id="PF20434"/>
    </source>
</evidence>
<evidence type="ECO:0000256" key="2">
    <source>
        <dbReference type="SAM" id="SignalP"/>
    </source>
</evidence>
<dbReference type="PROSITE" id="PS51257">
    <property type="entry name" value="PROKAR_LIPOPROTEIN"/>
    <property type="match status" value="1"/>
</dbReference>
<feature type="domain" description="BD-FAE-like" evidence="3">
    <location>
        <begin position="49"/>
        <end position="225"/>
    </location>
</feature>
<gene>
    <name evidence="4" type="ORF">J0A69_21340</name>
</gene>
<reference evidence="4 5" key="1">
    <citation type="submission" date="2021-03" db="EMBL/GenBank/DDBJ databases">
        <title>novel species isolated from a fishpond in China.</title>
        <authorList>
            <person name="Lu H."/>
            <person name="Cai Z."/>
        </authorList>
    </citation>
    <scope>NUCLEOTIDE SEQUENCE [LARGE SCALE GENOMIC DNA]</scope>
    <source>
        <strain evidence="4 5">YJ13C</strain>
    </source>
</reference>
<dbReference type="Gene3D" id="3.40.50.1820">
    <property type="entry name" value="alpha/beta hydrolase"/>
    <property type="match status" value="1"/>
</dbReference>
<keyword evidence="5" id="KW-1185">Reference proteome</keyword>
<name>A0ABS3CLN4_9BACT</name>
<proteinExistence type="predicted"/>
<dbReference type="InterPro" id="IPR050300">
    <property type="entry name" value="GDXG_lipolytic_enzyme"/>
</dbReference>
<dbReference type="PANTHER" id="PTHR48081">
    <property type="entry name" value="AB HYDROLASE SUPERFAMILY PROTEIN C4A8.06C"/>
    <property type="match status" value="1"/>
</dbReference>
<evidence type="ECO:0000313" key="5">
    <source>
        <dbReference type="Proteomes" id="UP000664480"/>
    </source>
</evidence>
<dbReference type="Proteomes" id="UP000664480">
    <property type="component" value="Unassembled WGS sequence"/>
</dbReference>
<sequence>MNLFSSRILIMLVFACFLSSCAFQPIRRTKDITFVEANSSEEIPMEQLNVFSPKKSENLPVMVFFYGGSWESGRKEIYDFLGSRMARKEVVTVIVDYPLSPEYQIESMVEVAAKAVVWTKKNIQQYGGDPNQIFVSGHSAGGHLASLLATKDEYFEESGYSNPIKGAILIDPAGLDMHWFLSDYPKEGRKYLKTFTEDPAIWKEFSPIYFLEDQEIPMLILEGERTYPSIQESIKRFKKKAEEEDAKIVYKFYEHKKHIPMITQFLWTGGKAYEDVLQFIENESSEFKNATSF</sequence>
<protein>
    <submittedName>
        <fullName evidence="4">Alpha/beta hydrolase fold domain-containing protein</fullName>
    </submittedName>
</protein>
<feature type="chain" id="PRO_5045205337" evidence="2">
    <location>
        <begin position="23"/>
        <end position="293"/>
    </location>
</feature>
<dbReference type="RefSeq" id="WP_206588663.1">
    <property type="nucleotide sequence ID" value="NZ_JAFKCU010000008.1"/>
</dbReference>
<dbReference type="Pfam" id="PF20434">
    <property type="entry name" value="BD-FAE"/>
    <property type="match status" value="1"/>
</dbReference>
<organism evidence="4 5">
    <name type="scientific">Algoriphagus pacificus</name>
    <dbReference type="NCBI Taxonomy" id="2811234"/>
    <lineage>
        <taxon>Bacteria</taxon>
        <taxon>Pseudomonadati</taxon>
        <taxon>Bacteroidota</taxon>
        <taxon>Cytophagia</taxon>
        <taxon>Cytophagales</taxon>
        <taxon>Cyclobacteriaceae</taxon>
        <taxon>Algoriphagus</taxon>
    </lineage>
</organism>
<dbReference type="SUPFAM" id="SSF53474">
    <property type="entry name" value="alpha/beta-Hydrolases"/>
    <property type="match status" value="1"/>
</dbReference>
<dbReference type="EMBL" id="JAFKCU010000008">
    <property type="protein sequence ID" value="MBN7817998.1"/>
    <property type="molecule type" value="Genomic_DNA"/>
</dbReference>
<comment type="caution">
    <text evidence="4">The sequence shown here is derived from an EMBL/GenBank/DDBJ whole genome shotgun (WGS) entry which is preliminary data.</text>
</comment>
<evidence type="ECO:0000256" key="1">
    <source>
        <dbReference type="ARBA" id="ARBA00022801"/>
    </source>
</evidence>
<feature type="signal peptide" evidence="2">
    <location>
        <begin position="1"/>
        <end position="22"/>
    </location>
</feature>
<dbReference type="InterPro" id="IPR029058">
    <property type="entry name" value="AB_hydrolase_fold"/>
</dbReference>
<dbReference type="InterPro" id="IPR049492">
    <property type="entry name" value="BD-FAE-like_dom"/>
</dbReference>
<keyword evidence="2" id="KW-0732">Signal</keyword>
<keyword evidence="1 4" id="KW-0378">Hydrolase</keyword>
<evidence type="ECO:0000313" key="4">
    <source>
        <dbReference type="EMBL" id="MBN7817998.1"/>
    </source>
</evidence>
<dbReference type="GO" id="GO:0016787">
    <property type="term" value="F:hydrolase activity"/>
    <property type="evidence" value="ECO:0007669"/>
    <property type="project" value="UniProtKB-KW"/>
</dbReference>
<accession>A0ABS3CLN4</accession>
<dbReference type="PANTHER" id="PTHR48081:SF33">
    <property type="entry name" value="KYNURENINE FORMAMIDASE"/>
    <property type="match status" value="1"/>
</dbReference>